<dbReference type="PANTHER" id="PTHR43304:SF1">
    <property type="entry name" value="PAC DOMAIN-CONTAINING PROTEIN"/>
    <property type="match status" value="1"/>
</dbReference>
<dbReference type="InterPro" id="IPR036097">
    <property type="entry name" value="HisK_dim/P_sf"/>
</dbReference>
<dbReference type="PROSITE" id="PS50112">
    <property type="entry name" value="PAS"/>
    <property type="match status" value="2"/>
</dbReference>
<dbReference type="InterPro" id="IPR006189">
    <property type="entry name" value="CHASE_dom"/>
</dbReference>
<feature type="domain" description="CHASE" evidence="14">
    <location>
        <begin position="99"/>
        <end position="321"/>
    </location>
</feature>
<dbReference type="Gene3D" id="3.30.565.10">
    <property type="entry name" value="Histidine kinase-like ATPase, C-terminal domain"/>
    <property type="match status" value="1"/>
</dbReference>
<accession>A0A1R3XCQ2</accession>
<dbReference type="Pfam" id="PF02518">
    <property type="entry name" value="HATPase_c"/>
    <property type="match status" value="1"/>
</dbReference>
<dbReference type="Gene3D" id="3.30.450.20">
    <property type="entry name" value="PAS domain"/>
    <property type="match status" value="3"/>
</dbReference>
<dbReference type="InterPro" id="IPR000014">
    <property type="entry name" value="PAS"/>
</dbReference>
<evidence type="ECO:0000259" key="13">
    <source>
        <dbReference type="PROSITE" id="PS50113"/>
    </source>
</evidence>
<dbReference type="PROSITE" id="PS50113">
    <property type="entry name" value="PAC"/>
    <property type="match status" value="2"/>
</dbReference>
<dbReference type="SMART" id="SM00086">
    <property type="entry name" value="PAC"/>
    <property type="match status" value="2"/>
</dbReference>
<dbReference type="InterPro" id="IPR004358">
    <property type="entry name" value="Sig_transdc_His_kin-like_C"/>
</dbReference>
<dbReference type="SUPFAM" id="SSF55785">
    <property type="entry name" value="PYP-like sensor domain (PAS domain)"/>
    <property type="match status" value="3"/>
</dbReference>
<evidence type="ECO:0000256" key="7">
    <source>
        <dbReference type="ARBA" id="ARBA00022777"/>
    </source>
</evidence>
<gene>
    <name evidence="15" type="ORF">SAMN05444128_1959</name>
</gene>
<name>A0A1R3XCQ2_9BACT</name>
<evidence type="ECO:0000313" key="16">
    <source>
        <dbReference type="Proteomes" id="UP000187181"/>
    </source>
</evidence>
<evidence type="ECO:0000256" key="2">
    <source>
        <dbReference type="ARBA" id="ARBA00004370"/>
    </source>
</evidence>
<feature type="domain" description="PAC" evidence="13">
    <location>
        <begin position="444"/>
        <end position="495"/>
    </location>
</feature>
<dbReference type="PROSITE" id="PS50109">
    <property type="entry name" value="HIS_KIN"/>
    <property type="match status" value="1"/>
</dbReference>
<keyword evidence="4" id="KW-0597">Phosphoprotein</keyword>
<evidence type="ECO:0000256" key="5">
    <source>
        <dbReference type="ARBA" id="ARBA00022679"/>
    </source>
</evidence>
<dbReference type="Pfam" id="PF13426">
    <property type="entry name" value="PAS_9"/>
    <property type="match status" value="1"/>
</dbReference>
<reference evidence="16" key="1">
    <citation type="submission" date="2017-01" db="EMBL/GenBank/DDBJ databases">
        <authorList>
            <person name="Varghese N."/>
            <person name="Submissions S."/>
        </authorList>
    </citation>
    <scope>NUCLEOTIDE SEQUENCE [LARGE SCALE GENOMIC DNA]</scope>
    <source>
        <strain evidence="16">LP100</strain>
    </source>
</reference>
<feature type="domain" description="Histidine kinase" evidence="11">
    <location>
        <begin position="777"/>
        <end position="991"/>
    </location>
</feature>
<evidence type="ECO:0000259" key="11">
    <source>
        <dbReference type="PROSITE" id="PS50109"/>
    </source>
</evidence>
<feature type="transmembrane region" description="Helical" evidence="10">
    <location>
        <begin position="336"/>
        <end position="359"/>
    </location>
</feature>
<dbReference type="SUPFAM" id="SSF47384">
    <property type="entry name" value="Homodimeric domain of signal transducing histidine kinase"/>
    <property type="match status" value="1"/>
</dbReference>
<comment type="catalytic activity">
    <reaction evidence="1">
        <text>ATP + protein L-histidine = ADP + protein N-phospho-L-histidine.</text>
        <dbReference type="EC" id="2.7.13.3"/>
    </reaction>
</comment>
<dbReference type="NCBIfam" id="TIGR00229">
    <property type="entry name" value="sensory_box"/>
    <property type="match status" value="2"/>
</dbReference>
<evidence type="ECO:0000259" key="12">
    <source>
        <dbReference type="PROSITE" id="PS50112"/>
    </source>
</evidence>
<sequence length="1001" mass="114223">MLLPAVVLREAGVFLNGLFISFMKLSKLVAFVREYLIAISSFLLIFLLTLFIYSETKKKALERNEKLFELKALQATQALELRMRDYIQILVGAKGLYVSSDTVTREDWAKYYKTLGLEENYPGIQGIGYTHFVKPKELAAHKARFRKEGFQDYTIRPETPRSIYTSIIYLEPLDERNRRAIGYDMFSDSTRRSAMQIARDTRRPALTGKVRLVQETGVDEQAGFLIYLPIYEANAQPESIKERQRLIKGFVYSPFRVKDLMMATWGSTYDDLDIEVYDGTDLKKEDVLYSSDSVLHYHAAKKPELSMLSTLSIGNHTWRVYFSAKPSFVRSADTELPYFILLGGTIISLLMFFIIWSLINTRRSNSLKQTITDNATAALFIIDANGICTFMNPAAEEMTGYDFSEMQNKSLHKMVHHTRPDGTPYPTAECPLRNALHHGVKTKEVYEEVFVRKDGSFFDVSCAVHLIKDGSREAYAIIEVRDITEEKRAQQAIIESEARFRTMADNAPVIITILDVWKQSVYVNRQWLDFSGQNFEDSINFGWQQIIHPQDMPGFEEQYNQALASESEFSVEVRMRRHDGQYRWMVVTCTPRVGADGDFLGHISSAIDITDIKEADRKVKQNAELLQKLFLEVPALVGLVRASDQQYLLANPLYRKLFGNRPLVGKTLREAHPEQEFQGVFEEIKKVFATGVPYVGQEVPLMVDRHNNGTLTQSYFNIVIQPLMDAKGKPEAVLIFAVEVTELVSARTKLVSTNEELSLKNMELLRTNNDLDNFVYTASHDLKSPIANMEGLSNLLRDILEGKLEGEDKQLLDMLADAIDKLKRTIADLAEITKVQKGLHAKAEPLLFEQVLQDVMLDIDSLAKESNAHVQADFQVKELLYARKNLRSIIYNLVSNALKYRKPDLQPEVHISTYLEGDYVVLRVQDNGLGIKKGQEQKLFNMFKRLHNHVEGTGIGLYIVKRIIENNGGHIELESELGQGTTFRVYFKQTPVEEAVNQEQV</sequence>
<proteinExistence type="predicted"/>
<dbReference type="InterPro" id="IPR000700">
    <property type="entry name" value="PAS-assoc_C"/>
</dbReference>
<dbReference type="PANTHER" id="PTHR43304">
    <property type="entry name" value="PHYTOCHROME-LIKE PROTEIN CPH1"/>
    <property type="match status" value="1"/>
</dbReference>
<dbReference type="CDD" id="cd00130">
    <property type="entry name" value="PAS"/>
    <property type="match status" value="2"/>
</dbReference>
<comment type="subcellular location">
    <subcellularLocation>
        <location evidence="2">Membrane</location>
    </subcellularLocation>
</comment>
<dbReference type="EMBL" id="FTPP01000002">
    <property type="protein sequence ID" value="SIT89086.1"/>
    <property type="molecule type" value="Genomic_DNA"/>
</dbReference>
<dbReference type="Gene3D" id="1.10.287.130">
    <property type="match status" value="1"/>
</dbReference>
<dbReference type="InterPro" id="IPR001610">
    <property type="entry name" value="PAC"/>
</dbReference>
<evidence type="ECO:0000256" key="8">
    <source>
        <dbReference type="ARBA" id="ARBA00022989"/>
    </source>
</evidence>
<evidence type="ECO:0000256" key="9">
    <source>
        <dbReference type="ARBA" id="ARBA00023136"/>
    </source>
</evidence>
<dbReference type="SMART" id="SM01079">
    <property type="entry name" value="CHASE"/>
    <property type="match status" value="1"/>
</dbReference>
<dbReference type="InterPro" id="IPR013655">
    <property type="entry name" value="PAS_fold_3"/>
</dbReference>
<dbReference type="InterPro" id="IPR035965">
    <property type="entry name" value="PAS-like_dom_sf"/>
</dbReference>
<keyword evidence="9 10" id="KW-0472">Membrane</keyword>
<dbReference type="Gene3D" id="3.30.450.350">
    <property type="entry name" value="CHASE domain"/>
    <property type="match status" value="1"/>
</dbReference>
<protein>
    <recommendedName>
        <fullName evidence="3">histidine kinase</fullName>
        <ecNumber evidence="3">2.7.13.3</ecNumber>
    </recommendedName>
</protein>
<dbReference type="PRINTS" id="PR00344">
    <property type="entry name" value="BCTRLSENSOR"/>
</dbReference>
<evidence type="ECO:0000256" key="6">
    <source>
        <dbReference type="ARBA" id="ARBA00022692"/>
    </source>
</evidence>
<evidence type="ECO:0000256" key="3">
    <source>
        <dbReference type="ARBA" id="ARBA00012438"/>
    </source>
</evidence>
<dbReference type="GO" id="GO:0016020">
    <property type="term" value="C:membrane"/>
    <property type="evidence" value="ECO:0007669"/>
    <property type="project" value="UniProtKB-SubCell"/>
</dbReference>
<evidence type="ECO:0000259" key="14">
    <source>
        <dbReference type="PROSITE" id="PS50839"/>
    </source>
</evidence>
<dbReference type="AlphaFoldDB" id="A0A1R3XCQ2"/>
<feature type="domain" description="PAS" evidence="12">
    <location>
        <begin position="496"/>
        <end position="566"/>
    </location>
</feature>
<keyword evidence="16" id="KW-1185">Reference proteome</keyword>
<dbReference type="InterPro" id="IPR013656">
    <property type="entry name" value="PAS_4"/>
</dbReference>
<feature type="domain" description="PAS" evidence="12">
    <location>
        <begin position="363"/>
        <end position="439"/>
    </location>
</feature>
<dbReference type="InterPro" id="IPR042240">
    <property type="entry name" value="CHASE_sf"/>
</dbReference>
<evidence type="ECO:0000313" key="15">
    <source>
        <dbReference type="EMBL" id="SIT89086.1"/>
    </source>
</evidence>
<dbReference type="STRING" id="1317125.SAMN05444128_1959"/>
<keyword evidence="6 10" id="KW-0812">Transmembrane</keyword>
<dbReference type="EC" id="2.7.13.3" evidence="3"/>
<dbReference type="PROSITE" id="PS50839">
    <property type="entry name" value="CHASE"/>
    <property type="match status" value="1"/>
</dbReference>
<dbReference type="Proteomes" id="UP000187181">
    <property type="component" value="Unassembled WGS sequence"/>
</dbReference>
<evidence type="ECO:0000256" key="1">
    <source>
        <dbReference type="ARBA" id="ARBA00000085"/>
    </source>
</evidence>
<dbReference type="InterPro" id="IPR036890">
    <property type="entry name" value="HATPase_C_sf"/>
</dbReference>
<dbReference type="CDD" id="cd00082">
    <property type="entry name" value="HisKA"/>
    <property type="match status" value="1"/>
</dbReference>
<dbReference type="Pfam" id="PF00512">
    <property type="entry name" value="HisKA"/>
    <property type="match status" value="1"/>
</dbReference>
<keyword evidence="7" id="KW-0418">Kinase</keyword>
<dbReference type="GO" id="GO:0000155">
    <property type="term" value="F:phosphorelay sensor kinase activity"/>
    <property type="evidence" value="ECO:0007669"/>
    <property type="project" value="InterPro"/>
</dbReference>
<dbReference type="Pfam" id="PF08447">
    <property type="entry name" value="PAS_3"/>
    <property type="match status" value="1"/>
</dbReference>
<feature type="domain" description="PAC" evidence="13">
    <location>
        <begin position="569"/>
        <end position="621"/>
    </location>
</feature>
<dbReference type="InterPro" id="IPR003594">
    <property type="entry name" value="HATPase_dom"/>
</dbReference>
<evidence type="ECO:0000256" key="4">
    <source>
        <dbReference type="ARBA" id="ARBA00022553"/>
    </source>
</evidence>
<dbReference type="Pfam" id="PF03924">
    <property type="entry name" value="CHASE"/>
    <property type="match status" value="1"/>
</dbReference>
<keyword evidence="5" id="KW-0808">Transferase</keyword>
<dbReference type="SMART" id="SM00091">
    <property type="entry name" value="PAS"/>
    <property type="match status" value="3"/>
</dbReference>
<dbReference type="SMART" id="SM00388">
    <property type="entry name" value="HisKA"/>
    <property type="match status" value="1"/>
</dbReference>
<dbReference type="FunFam" id="3.30.450.20:FF:000099">
    <property type="entry name" value="Sensory box sensor histidine kinase"/>
    <property type="match status" value="1"/>
</dbReference>
<feature type="transmembrane region" description="Helical" evidence="10">
    <location>
        <begin position="35"/>
        <end position="53"/>
    </location>
</feature>
<evidence type="ECO:0000256" key="10">
    <source>
        <dbReference type="SAM" id="Phobius"/>
    </source>
</evidence>
<dbReference type="SUPFAM" id="SSF55874">
    <property type="entry name" value="ATPase domain of HSP90 chaperone/DNA topoisomerase II/histidine kinase"/>
    <property type="match status" value="1"/>
</dbReference>
<keyword evidence="8 10" id="KW-1133">Transmembrane helix</keyword>
<dbReference type="SMART" id="SM00387">
    <property type="entry name" value="HATPase_c"/>
    <property type="match status" value="1"/>
</dbReference>
<dbReference type="Pfam" id="PF08448">
    <property type="entry name" value="PAS_4"/>
    <property type="match status" value="1"/>
</dbReference>
<dbReference type="InterPro" id="IPR005467">
    <property type="entry name" value="His_kinase_dom"/>
</dbReference>
<organism evidence="15 16">
    <name type="scientific">Pontibacter indicus</name>
    <dbReference type="NCBI Taxonomy" id="1317125"/>
    <lineage>
        <taxon>Bacteria</taxon>
        <taxon>Pseudomonadati</taxon>
        <taxon>Bacteroidota</taxon>
        <taxon>Cytophagia</taxon>
        <taxon>Cytophagales</taxon>
        <taxon>Hymenobacteraceae</taxon>
        <taxon>Pontibacter</taxon>
    </lineage>
</organism>
<dbReference type="InterPro" id="IPR003661">
    <property type="entry name" value="HisK_dim/P_dom"/>
</dbReference>
<dbReference type="InterPro" id="IPR052162">
    <property type="entry name" value="Sensor_kinase/Photoreceptor"/>
</dbReference>